<keyword evidence="7 17" id="KW-0032">Aminotransferase</keyword>
<name>A0A2T5VA51_9HYPH</name>
<dbReference type="PANTHER" id="PTHR42825:SF2">
    <property type="entry name" value="BRANCHED-CHAIN-AMINO-ACID AMINOTRANSFERASE 3, CHLOROPLASTIC-RELATED"/>
    <property type="match status" value="1"/>
</dbReference>
<evidence type="ECO:0000256" key="6">
    <source>
        <dbReference type="ARBA" id="ARBA00009320"/>
    </source>
</evidence>
<evidence type="ECO:0000313" key="21">
    <source>
        <dbReference type="Proteomes" id="UP000244081"/>
    </source>
</evidence>
<dbReference type="Gene3D" id="3.20.10.10">
    <property type="entry name" value="D-amino Acid Aminotransferase, subunit A, domain 2"/>
    <property type="match status" value="1"/>
</dbReference>
<evidence type="ECO:0000256" key="12">
    <source>
        <dbReference type="ARBA" id="ARBA00048212"/>
    </source>
</evidence>
<dbReference type="GO" id="GO:0009097">
    <property type="term" value="P:isoleucine biosynthetic process"/>
    <property type="evidence" value="ECO:0007669"/>
    <property type="project" value="UniProtKB-UniPathway"/>
</dbReference>
<dbReference type="Proteomes" id="UP000244081">
    <property type="component" value="Unassembled WGS sequence"/>
</dbReference>
<organism evidence="20 21">
    <name type="scientific">Breoghania corrubedonensis</name>
    <dbReference type="NCBI Taxonomy" id="665038"/>
    <lineage>
        <taxon>Bacteria</taxon>
        <taxon>Pseudomonadati</taxon>
        <taxon>Pseudomonadota</taxon>
        <taxon>Alphaproteobacteria</taxon>
        <taxon>Hyphomicrobiales</taxon>
        <taxon>Stappiaceae</taxon>
        <taxon>Breoghania</taxon>
    </lineage>
</organism>
<evidence type="ECO:0000256" key="17">
    <source>
        <dbReference type="RuleBase" id="RU004517"/>
    </source>
</evidence>
<dbReference type="GO" id="GO:0052654">
    <property type="term" value="F:L-leucine-2-oxoglutarate transaminase activity"/>
    <property type="evidence" value="ECO:0007669"/>
    <property type="project" value="RHEA"/>
</dbReference>
<comment type="cofactor">
    <cofactor evidence="1 16">
        <name>pyridoxal 5'-phosphate</name>
        <dbReference type="ChEBI" id="CHEBI:597326"/>
    </cofactor>
</comment>
<dbReference type="InterPro" id="IPR043132">
    <property type="entry name" value="BCAT-like_C"/>
</dbReference>
<dbReference type="UniPathway" id="UPA00047">
    <property type="reaction ID" value="UER00058"/>
</dbReference>
<proteinExistence type="inferred from homology"/>
<comment type="caution">
    <text evidence="20">The sequence shown here is derived from an EMBL/GenBank/DDBJ whole genome shotgun (WGS) entry which is preliminary data.</text>
</comment>
<dbReference type="InterPro" id="IPR043131">
    <property type="entry name" value="BCAT-like_N"/>
</dbReference>
<evidence type="ECO:0000256" key="2">
    <source>
        <dbReference type="ARBA" id="ARBA00003109"/>
    </source>
</evidence>
<comment type="pathway">
    <text evidence="5 18">Amino-acid biosynthesis; L-leucine biosynthesis; L-leucine from 3-methyl-2-oxobutanoate: step 4/4.</text>
</comment>
<evidence type="ECO:0000256" key="7">
    <source>
        <dbReference type="ARBA" id="ARBA00022576"/>
    </source>
</evidence>
<dbReference type="SUPFAM" id="SSF56752">
    <property type="entry name" value="D-aminoacid aminotransferase-like PLP-dependent enzymes"/>
    <property type="match status" value="1"/>
</dbReference>
<dbReference type="InterPro" id="IPR005785">
    <property type="entry name" value="B_amino_transI"/>
</dbReference>
<evidence type="ECO:0000256" key="16">
    <source>
        <dbReference type="RuleBase" id="RU004516"/>
    </source>
</evidence>
<dbReference type="AlphaFoldDB" id="A0A2T5VA51"/>
<evidence type="ECO:0000256" key="10">
    <source>
        <dbReference type="ARBA" id="ARBA00022898"/>
    </source>
</evidence>
<dbReference type="GO" id="GO:0009098">
    <property type="term" value="P:L-leucine biosynthetic process"/>
    <property type="evidence" value="ECO:0007669"/>
    <property type="project" value="UniProtKB-UniPathway"/>
</dbReference>
<dbReference type="PROSITE" id="PS00770">
    <property type="entry name" value="AA_TRANSFER_CLASS_4"/>
    <property type="match status" value="1"/>
</dbReference>
<comment type="pathway">
    <text evidence="3 18">Amino-acid biosynthesis; L-isoleucine biosynthesis; L-isoleucine from 2-oxobutanoate: step 4/4.</text>
</comment>
<dbReference type="InterPro" id="IPR018300">
    <property type="entry name" value="Aminotrans_IV_CS"/>
</dbReference>
<comment type="pathway">
    <text evidence="4 18">Amino-acid biosynthesis; L-valine biosynthesis; L-valine from pyruvate: step 4/4.</text>
</comment>
<dbReference type="Gene3D" id="3.30.470.10">
    <property type="match status" value="1"/>
</dbReference>
<comment type="catalytic activity">
    <reaction evidence="14 17">
        <text>L-leucine + 2-oxoglutarate = 4-methyl-2-oxopentanoate + L-glutamate</text>
        <dbReference type="Rhea" id="RHEA:18321"/>
        <dbReference type="ChEBI" id="CHEBI:16810"/>
        <dbReference type="ChEBI" id="CHEBI:17865"/>
        <dbReference type="ChEBI" id="CHEBI:29985"/>
        <dbReference type="ChEBI" id="CHEBI:57427"/>
        <dbReference type="EC" id="2.6.1.42"/>
    </reaction>
</comment>
<keyword evidence="8 17" id="KW-0028">Amino-acid biosynthesis</keyword>
<gene>
    <name evidence="19" type="primary">ilvE</name>
    <name evidence="20" type="ORF">C8N35_104259</name>
</gene>
<dbReference type="InterPro" id="IPR001544">
    <property type="entry name" value="Aminotrans_IV"/>
</dbReference>
<dbReference type="GO" id="GO:0052655">
    <property type="term" value="F:L-valine-2-oxoglutarate transaminase activity"/>
    <property type="evidence" value="ECO:0007669"/>
    <property type="project" value="RHEA"/>
</dbReference>
<evidence type="ECO:0000256" key="9">
    <source>
        <dbReference type="ARBA" id="ARBA00022679"/>
    </source>
</evidence>
<dbReference type="EC" id="2.6.1.42" evidence="17"/>
<accession>A0A2T5VA51</accession>
<evidence type="ECO:0000256" key="8">
    <source>
        <dbReference type="ARBA" id="ARBA00022605"/>
    </source>
</evidence>
<evidence type="ECO:0000256" key="18">
    <source>
        <dbReference type="RuleBase" id="RU004519"/>
    </source>
</evidence>
<dbReference type="GO" id="GO:0052656">
    <property type="term" value="F:L-isoleucine-2-oxoglutarate transaminase activity"/>
    <property type="evidence" value="ECO:0007669"/>
    <property type="project" value="RHEA"/>
</dbReference>
<evidence type="ECO:0000256" key="13">
    <source>
        <dbReference type="ARBA" id="ARBA00048798"/>
    </source>
</evidence>
<comment type="catalytic activity">
    <reaction evidence="12 17">
        <text>L-valine + 2-oxoglutarate = 3-methyl-2-oxobutanoate + L-glutamate</text>
        <dbReference type="Rhea" id="RHEA:24813"/>
        <dbReference type="ChEBI" id="CHEBI:11851"/>
        <dbReference type="ChEBI" id="CHEBI:16810"/>
        <dbReference type="ChEBI" id="CHEBI:29985"/>
        <dbReference type="ChEBI" id="CHEBI:57762"/>
        <dbReference type="EC" id="2.6.1.42"/>
    </reaction>
</comment>
<dbReference type="Pfam" id="PF01063">
    <property type="entry name" value="Aminotran_4"/>
    <property type="match status" value="1"/>
</dbReference>
<dbReference type="UniPathway" id="UPA00048">
    <property type="reaction ID" value="UER00073"/>
</dbReference>
<dbReference type="RefSeq" id="WP_107990224.1">
    <property type="nucleotide sequence ID" value="NZ_QAYG01000004.1"/>
</dbReference>
<dbReference type="EMBL" id="QAYG01000004">
    <property type="protein sequence ID" value="PTW60633.1"/>
    <property type="molecule type" value="Genomic_DNA"/>
</dbReference>
<keyword evidence="9 17" id="KW-0808">Transferase</keyword>
<evidence type="ECO:0000256" key="5">
    <source>
        <dbReference type="ARBA" id="ARBA00005072"/>
    </source>
</evidence>
<evidence type="ECO:0000313" key="20">
    <source>
        <dbReference type="EMBL" id="PTW60633.1"/>
    </source>
</evidence>
<dbReference type="NCBIfam" id="NF005146">
    <property type="entry name" value="PRK06606.1"/>
    <property type="match status" value="1"/>
</dbReference>
<evidence type="ECO:0000256" key="19">
    <source>
        <dbReference type="RuleBase" id="RU364094"/>
    </source>
</evidence>
<dbReference type="UniPathway" id="UPA00049">
    <property type="reaction ID" value="UER00062"/>
</dbReference>
<comment type="function">
    <text evidence="2 19">Acts on leucine, isoleucine and valine.</text>
</comment>
<dbReference type="InterPro" id="IPR005786">
    <property type="entry name" value="B_amino_transII"/>
</dbReference>
<keyword evidence="10 16" id="KW-0663">Pyridoxal phosphate</keyword>
<evidence type="ECO:0000256" key="14">
    <source>
        <dbReference type="ARBA" id="ARBA00049229"/>
    </source>
</evidence>
<sequence>MWAPYIWKNGELCEWEKAQVHVLSHALHYGTSIFEGLRAYEIGENACVLRPREHFERMLFSCRVARAPSPLDVDQWIEATAATLRANEHRAAYIRPLVYRGLGETLGLDGRSGPIETIVATVPWATYFGADALERGIDAQVSSWRRPGAGAVSALAKIGGHYAEAQMVLAEAKDNGFAEGIMLDQMGHVTEGSGQNIFLVIGDELITPGLGDSILEGVTRNCIRTIAADLGITVREATTPRDLLYKADEIFFTGTAVEVCPVRSVDRIIVGEGRMGPVTRAIQQMFFGIVTGALPDKWGWLEPVCIEPLMQERRAV</sequence>
<reference evidence="20 21" key="1">
    <citation type="submission" date="2018-04" db="EMBL/GenBank/DDBJ databases">
        <title>Genomic Encyclopedia of Archaeal and Bacterial Type Strains, Phase II (KMG-II): from individual species to whole genera.</title>
        <authorList>
            <person name="Goeker M."/>
        </authorList>
    </citation>
    <scope>NUCLEOTIDE SEQUENCE [LARGE SCALE GENOMIC DNA]</scope>
    <source>
        <strain evidence="20 21">DSM 23382</strain>
    </source>
</reference>
<protein>
    <recommendedName>
        <fullName evidence="17">Branched-chain-amino-acid aminotransferase</fullName>
        <shortName evidence="19">BCAT</shortName>
        <ecNumber evidence="17">2.6.1.42</ecNumber>
    </recommendedName>
</protein>
<comment type="similarity">
    <text evidence="6 15">Belongs to the class-IV pyridoxal-phosphate-dependent aminotransferase family.</text>
</comment>
<keyword evidence="21" id="KW-1185">Reference proteome</keyword>
<evidence type="ECO:0000256" key="3">
    <source>
        <dbReference type="ARBA" id="ARBA00004824"/>
    </source>
</evidence>
<keyword evidence="11 17" id="KW-0100">Branched-chain amino acid biosynthesis</keyword>
<dbReference type="NCBIfam" id="TIGR01122">
    <property type="entry name" value="ilvE_I"/>
    <property type="match status" value="1"/>
</dbReference>
<dbReference type="InterPro" id="IPR036038">
    <property type="entry name" value="Aminotransferase-like"/>
</dbReference>
<evidence type="ECO:0000256" key="11">
    <source>
        <dbReference type="ARBA" id="ARBA00023304"/>
    </source>
</evidence>
<dbReference type="OrthoDB" id="9804984at2"/>
<evidence type="ECO:0000256" key="4">
    <source>
        <dbReference type="ARBA" id="ARBA00004931"/>
    </source>
</evidence>
<evidence type="ECO:0000256" key="15">
    <source>
        <dbReference type="RuleBase" id="RU004106"/>
    </source>
</evidence>
<dbReference type="PANTHER" id="PTHR42825">
    <property type="entry name" value="AMINO ACID AMINOTRANSFERASE"/>
    <property type="match status" value="1"/>
</dbReference>
<comment type="catalytic activity">
    <reaction evidence="13 17">
        <text>L-isoleucine + 2-oxoglutarate = (S)-3-methyl-2-oxopentanoate + L-glutamate</text>
        <dbReference type="Rhea" id="RHEA:24801"/>
        <dbReference type="ChEBI" id="CHEBI:16810"/>
        <dbReference type="ChEBI" id="CHEBI:29985"/>
        <dbReference type="ChEBI" id="CHEBI:35146"/>
        <dbReference type="ChEBI" id="CHEBI:58045"/>
        <dbReference type="EC" id="2.6.1.42"/>
    </reaction>
</comment>
<dbReference type="GO" id="GO:0009099">
    <property type="term" value="P:L-valine biosynthetic process"/>
    <property type="evidence" value="ECO:0007669"/>
    <property type="project" value="UniProtKB-UniPathway"/>
</dbReference>
<dbReference type="FunFam" id="3.20.10.10:FF:000002">
    <property type="entry name" value="D-alanine aminotransferase"/>
    <property type="match status" value="1"/>
</dbReference>
<evidence type="ECO:0000256" key="1">
    <source>
        <dbReference type="ARBA" id="ARBA00001933"/>
    </source>
</evidence>